<comment type="caution">
    <text evidence="1">The sequence shown here is derived from an EMBL/GenBank/DDBJ whole genome shotgun (WGS) entry which is preliminary data.</text>
</comment>
<keyword evidence="2" id="KW-1185">Reference proteome</keyword>
<dbReference type="Proteomes" id="UP000306113">
    <property type="component" value="Unassembled WGS sequence"/>
</dbReference>
<dbReference type="Pfam" id="PF13704">
    <property type="entry name" value="Glyco_tranf_2_4"/>
    <property type="match status" value="1"/>
</dbReference>
<accession>A0A4S3M937</accession>
<dbReference type="RefSeq" id="WP_136338987.1">
    <property type="nucleotide sequence ID" value="NZ_SSMD01000004.1"/>
</dbReference>
<dbReference type="EMBL" id="SSMD01000004">
    <property type="protein sequence ID" value="THD73774.1"/>
    <property type="molecule type" value="Genomic_DNA"/>
</dbReference>
<reference evidence="1 2" key="1">
    <citation type="submission" date="2019-04" db="EMBL/GenBank/DDBJ databases">
        <title>Draft genome sequence of Youngimonas vesicularis.</title>
        <authorList>
            <person name="Hameed A."/>
        </authorList>
    </citation>
    <scope>NUCLEOTIDE SEQUENCE [LARGE SCALE GENOMIC DNA]</scope>
    <source>
        <strain evidence="1 2">CC-AMW-E</strain>
    </source>
</reference>
<keyword evidence="1" id="KW-0808">Transferase</keyword>
<dbReference type="GO" id="GO:0016740">
    <property type="term" value="F:transferase activity"/>
    <property type="evidence" value="ECO:0007669"/>
    <property type="project" value="UniProtKB-KW"/>
</dbReference>
<dbReference type="AlphaFoldDB" id="A0A4S3M937"/>
<dbReference type="Gene3D" id="3.90.550.10">
    <property type="entry name" value="Spore Coat Polysaccharide Biosynthesis Protein SpsA, Chain A"/>
    <property type="match status" value="1"/>
</dbReference>
<protein>
    <submittedName>
        <fullName evidence="1">Glycosyltransferase family 2 protein</fullName>
    </submittedName>
</protein>
<dbReference type="OrthoDB" id="928930at2"/>
<dbReference type="InterPro" id="IPR029044">
    <property type="entry name" value="Nucleotide-diphossugar_trans"/>
</dbReference>
<dbReference type="SUPFAM" id="SSF53448">
    <property type="entry name" value="Nucleotide-diphospho-sugar transferases"/>
    <property type="match status" value="1"/>
</dbReference>
<gene>
    <name evidence="1" type="ORF">E7681_09155</name>
</gene>
<evidence type="ECO:0000313" key="2">
    <source>
        <dbReference type="Proteomes" id="UP000306113"/>
    </source>
</evidence>
<evidence type="ECO:0000313" key="1">
    <source>
        <dbReference type="EMBL" id="THD73774.1"/>
    </source>
</evidence>
<name>A0A4S3M937_9RHOB</name>
<proteinExistence type="predicted"/>
<sequence length="335" mass="36820">MGLLGALRLKLREARTDRLVRARMQVLHGPARVNLAQDQAGVVSLMKNAEYWVADFIRHHQALGAAHVIIMDNGSSDRTVEIARGFDRVTVLQNTLPAKQYECPLRAVAARMVLRGGWVLFVDSDEMAEVPFGLHALLRYCNGQGFTAVTSQMLDMFAPLPLSQTRGLDYAQSRAVMDRYTLEGLQRHPYHLPDNPIGWFLRDNSGAEGIQMLSGGVRRLLFNEDCMLTKHSLVRNVAGVRLMTHPHAASGVVVADVSLVLKHYKLAGDFLARDRASVAAGTWDHAEDARRVDAAGDGDFTIRVAGPRVYEGPGRLVEDGFLAASQAYSAFCTGI</sequence>
<organism evidence="1 2">
    <name type="scientific">Thalassobius vesicularis</name>
    <dbReference type="NCBI Taxonomy" id="1294297"/>
    <lineage>
        <taxon>Bacteria</taxon>
        <taxon>Pseudomonadati</taxon>
        <taxon>Pseudomonadota</taxon>
        <taxon>Alphaproteobacteria</taxon>
        <taxon>Rhodobacterales</taxon>
        <taxon>Roseobacteraceae</taxon>
        <taxon>Thalassovita</taxon>
    </lineage>
</organism>